<reference evidence="1 2" key="1">
    <citation type="journal article" date="2014" name="Arch. Virol.">
        <title>Complete genome sequence of a novel phage, vB_MoxS-ISF9, infecting methylotrophic Microbacterium: first report of a virulent Microbacterium phage.</title>
        <authorList>
            <person name="Zamani I."/>
            <person name="Bouzari M."/>
            <person name="Emtiazi G."/>
            <person name="Ghasemi S.M."/>
            <person name="Chang H.I."/>
        </authorList>
    </citation>
    <scope>NUCLEOTIDE SEQUENCE [LARGE SCALE GENOMIC DNA]</scope>
</reference>
<protein>
    <submittedName>
        <fullName evidence="1">Putative large subunit terminase</fullName>
    </submittedName>
</protein>
<dbReference type="GeneID" id="18938339"/>
<dbReference type="OrthoDB" id="2042at10239"/>
<evidence type="ECO:0000313" key="2">
    <source>
        <dbReference type="Proteomes" id="UP000019700"/>
    </source>
</evidence>
<accession>W8NWK6</accession>
<dbReference type="Proteomes" id="UP000019700">
    <property type="component" value="Genome"/>
</dbReference>
<dbReference type="RefSeq" id="YP_009021473.1">
    <property type="nucleotide sequence ID" value="NC_023859.1"/>
</dbReference>
<organism evidence="1 2">
    <name type="scientific">Microbacterium phage vB_MoxS-ISF9</name>
    <dbReference type="NCBI Taxonomy" id="1458670"/>
    <lineage>
        <taxon>Viruses</taxon>
        <taxon>Duplodnaviria</taxon>
        <taxon>Heunggongvirae</taxon>
        <taxon>Uroviricota</taxon>
        <taxon>Caudoviricetes</taxon>
        <taxon>Farahnazvirus</taxon>
        <taxon>Farahnazvirus ISF9</taxon>
    </lineage>
</organism>
<sequence>MSAVIHADPSYKIEFRAGVLAQMEMQARRRLHAKRPDIWAKDILDVTLWSKQIEVALSIVNNHNTMVAAGHGVGKSYLTAVLACWWIDTHPIGEARILSTAPTTAQVRGIVWREIQLMHRKSRERHHQYLEAKRRGESTENLPDHALPGYITSSAVWRSDDGLELGAGRTPPRGREGDAFQGIHGGVFAIADEAVGVSKDMIQTLANNTTANDDRILMIANPTNPSSAMGQMWNDPKVNVLWERINISVLESPHFTEEGDLLPESVMKYMTDKDYVRDKKQEYGEDSANYIARVLGEWAMDSGMIVFLDETIEMGKATTVIPDPEDPAHVGFDVARSEKGDWSYLYIAREGWVYQTQEWKQVGVGPDGIPEFDWVDLKTPRKTETRGIKLRYLDRWRGLPFFPIHNASGQRMIEQAANERVHAHMIAEGATQLRIDADGMGAAMYDAMVDINRGEYELVRVKGGDPSPDRNAWYNSRAYTYMEFARRMRVGEIDIEADDEDGEHPLCKELAVIEYKFAAGLAESILILSKKEMRDKGIKSPDAADAANYATMWIELDDGMPLGTIFMPDYDGNDGFGIYSSSNSFW</sequence>
<name>W8NWK6_9CAUD</name>
<dbReference type="InterPro" id="IPR027417">
    <property type="entry name" value="P-loop_NTPase"/>
</dbReference>
<evidence type="ECO:0000313" key="1">
    <source>
        <dbReference type="EMBL" id="AHL18498.1"/>
    </source>
</evidence>
<dbReference type="Gene3D" id="3.30.420.240">
    <property type="match status" value="1"/>
</dbReference>
<dbReference type="Pfam" id="PF03237">
    <property type="entry name" value="Terminase_6N"/>
    <property type="match status" value="1"/>
</dbReference>
<proteinExistence type="predicted"/>
<dbReference type="EMBL" id="KJ173786">
    <property type="protein sequence ID" value="AHL18498.1"/>
    <property type="molecule type" value="Genomic_DNA"/>
</dbReference>
<gene>
    <name evidence="1" type="ORF">ISF9_028</name>
</gene>
<dbReference type="Gene3D" id="3.40.50.300">
    <property type="entry name" value="P-loop containing nucleotide triphosphate hydrolases"/>
    <property type="match status" value="1"/>
</dbReference>
<keyword evidence="2" id="KW-1185">Reference proteome</keyword>
<dbReference type="SUPFAM" id="SSF52540">
    <property type="entry name" value="P-loop containing nucleoside triphosphate hydrolases"/>
    <property type="match status" value="1"/>
</dbReference>
<dbReference type="KEGG" id="vg:18938339"/>